<dbReference type="SUPFAM" id="SSF53098">
    <property type="entry name" value="Ribonuclease H-like"/>
    <property type="match status" value="1"/>
</dbReference>
<feature type="domain" description="HAT C-terminal dimerisation" evidence="1">
    <location>
        <begin position="199"/>
        <end position="258"/>
    </location>
</feature>
<dbReference type="InParanoid" id="A0A6P7GLU4"/>
<dbReference type="Pfam" id="PF05699">
    <property type="entry name" value="Dimer_Tnp_hAT"/>
    <property type="match status" value="1"/>
</dbReference>
<dbReference type="PANTHER" id="PTHR46289:SF14">
    <property type="entry name" value="DUF4371 DOMAIN-CONTAINING PROTEIN"/>
    <property type="match status" value="1"/>
</dbReference>
<reference evidence="2" key="1">
    <citation type="submission" date="2025-08" db="UniProtKB">
        <authorList>
            <consortium name="RefSeq"/>
        </authorList>
    </citation>
    <scope>IDENTIFICATION</scope>
    <source>
        <tissue evidence="2">Whole insect</tissue>
    </source>
</reference>
<dbReference type="InterPro" id="IPR012337">
    <property type="entry name" value="RNaseH-like_sf"/>
</dbReference>
<evidence type="ECO:0000313" key="2">
    <source>
        <dbReference type="RefSeq" id="XP_028150629.1"/>
    </source>
</evidence>
<dbReference type="GO" id="GO:0046983">
    <property type="term" value="F:protein dimerization activity"/>
    <property type="evidence" value="ECO:0007669"/>
    <property type="project" value="InterPro"/>
</dbReference>
<name>A0A6P7GLU4_DIAVI</name>
<protein>
    <submittedName>
        <fullName evidence="2">52 kDa repressor of the inhibitor of the protein kinase-like</fullName>
    </submittedName>
</protein>
<accession>A0A6P7GLU4</accession>
<dbReference type="InterPro" id="IPR008906">
    <property type="entry name" value="HATC_C_dom"/>
</dbReference>
<organism evidence="2">
    <name type="scientific">Diabrotica virgifera virgifera</name>
    <name type="common">western corn rootworm</name>
    <dbReference type="NCBI Taxonomy" id="50390"/>
    <lineage>
        <taxon>Eukaryota</taxon>
        <taxon>Metazoa</taxon>
        <taxon>Ecdysozoa</taxon>
        <taxon>Arthropoda</taxon>
        <taxon>Hexapoda</taxon>
        <taxon>Insecta</taxon>
        <taxon>Pterygota</taxon>
        <taxon>Neoptera</taxon>
        <taxon>Endopterygota</taxon>
        <taxon>Coleoptera</taxon>
        <taxon>Polyphaga</taxon>
        <taxon>Cucujiformia</taxon>
        <taxon>Chrysomeloidea</taxon>
        <taxon>Chrysomelidae</taxon>
        <taxon>Galerucinae</taxon>
        <taxon>Diabroticina</taxon>
        <taxon>Diabroticites</taxon>
        <taxon>Diabrotica</taxon>
    </lineage>
</organism>
<dbReference type="AlphaFoldDB" id="A0A6P7GLU4"/>
<gene>
    <name evidence="2" type="primary">LOC114343976</name>
</gene>
<dbReference type="InterPro" id="IPR052958">
    <property type="entry name" value="IFN-induced_PKR_regulator"/>
</dbReference>
<dbReference type="RefSeq" id="XP_028150629.1">
    <property type="nucleotide sequence ID" value="XM_028294828.1"/>
</dbReference>
<dbReference type="PANTHER" id="PTHR46289">
    <property type="entry name" value="52 KDA REPRESSOR OF THE INHIBITOR OF THE PROTEIN KINASE-LIKE PROTEIN-RELATED"/>
    <property type="match status" value="1"/>
</dbReference>
<evidence type="ECO:0000259" key="1">
    <source>
        <dbReference type="Pfam" id="PF05699"/>
    </source>
</evidence>
<proteinExistence type="predicted"/>
<sequence length="282" mass="32341">MMSLIDILKLTLPLSRLLQTKSLDTNLATKAVSNTMSTLKDRRLNCEENFSKIFAEVKELADELDVEVKLPRFVGRQTKRANHPGGPEEYYRRSIYIPLLDNVCTDLTSRLHATSLECLALRGIIPTLLTESQGEKEVELLKDLKKAVEQFAPIMDIADTQTNIILFEGELDLWRNHWKNEKERNAKLPDEVTKVLDVCDANTFPIIHNLLKILATLPVSVATAERSFSTLRRVKTWLRARMGETRLTGLCLLHVHRDIEVDTEKVIERFAHQQARRLEFVV</sequence>